<sequence>MPTSFWYYCNLLDETSAVVPLVQPLQNSVNICARVRGERFMTKQTLESEAYDELAVARSTYVLAAATQDAEIIDKTKIDSAAKVPDAGATDVRAKVAQVAYRKERKEKNTTAIKNIPEEPIVKIEMEATGDNRPIIGEGLAAKLESLDLAAETETETLTIAEKETATIADEETATIADKGTVTLAEAKACGTFQASNESIVEPAIEAVMKKKSSLDTTASCEISALTSSVKAIDVSNERENLMTPNSVISEVDQEQFATSDLLNKSEVVNDQDKRNIQAEIIKMAATEASTDSEVEETMVIDPVVAAEETTAPASSFSYVSEQICKNGYAVSSVAVAVTTAILATLIARR</sequence>
<dbReference type="RefSeq" id="XP_067820011.1">
    <property type="nucleotide sequence ID" value="XM_067965115.1"/>
</dbReference>
<dbReference type="OrthoDB" id="129933at2759"/>
<gene>
    <name evidence="1" type="ORF">CCR75_007051</name>
</gene>
<name>A0A976FPB3_BRELC</name>
<dbReference type="AlphaFoldDB" id="A0A976FPB3"/>
<dbReference type="EMBL" id="SHOA02000014">
    <property type="protein sequence ID" value="TDH70512.1"/>
    <property type="molecule type" value="Genomic_DNA"/>
</dbReference>
<dbReference type="Proteomes" id="UP000294530">
    <property type="component" value="Unassembled WGS sequence"/>
</dbReference>
<accession>A0A976FPB3</accession>
<keyword evidence="2" id="KW-1185">Reference proteome</keyword>
<evidence type="ECO:0000313" key="1">
    <source>
        <dbReference type="EMBL" id="TDH70512.1"/>
    </source>
</evidence>
<evidence type="ECO:0000313" key="2">
    <source>
        <dbReference type="Proteomes" id="UP000294530"/>
    </source>
</evidence>
<dbReference type="KEGG" id="blac:94350786"/>
<organism evidence="1 2">
    <name type="scientific">Bremia lactucae</name>
    <name type="common">Lettuce downy mildew</name>
    <dbReference type="NCBI Taxonomy" id="4779"/>
    <lineage>
        <taxon>Eukaryota</taxon>
        <taxon>Sar</taxon>
        <taxon>Stramenopiles</taxon>
        <taxon>Oomycota</taxon>
        <taxon>Peronosporomycetes</taxon>
        <taxon>Peronosporales</taxon>
        <taxon>Peronosporaceae</taxon>
        <taxon>Bremia</taxon>
    </lineage>
</organism>
<dbReference type="GeneID" id="94350786"/>
<proteinExistence type="predicted"/>
<comment type="caution">
    <text evidence="1">The sequence shown here is derived from an EMBL/GenBank/DDBJ whole genome shotgun (WGS) entry which is preliminary data.</text>
</comment>
<reference evidence="1 2" key="1">
    <citation type="journal article" date="2021" name="Genome Biol.">
        <title>AFLAP: assembly-free linkage analysis pipeline using k-mers from genome sequencing data.</title>
        <authorList>
            <person name="Fletcher K."/>
            <person name="Zhang L."/>
            <person name="Gil J."/>
            <person name="Han R."/>
            <person name="Cavanaugh K."/>
            <person name="Michelmore R."/>
        </authorList>
    </citation>
    <scope>NUCLEOTIDE SEQUENCE [LARGE SCALE GENOMIC DNA]</scope>
    <source>
        <strain evidence="1 2">SF5</strain>
    </source>
</reference>
<protein>
    <submittedName>
        <fullName evidence="1">Uncharacterized protein</fullName>
    </submittedName>
</protein>